<proteinExistence type="predicted"/>
<evidence type="ECO:0000313" key="1">
    <source>
        <dbReference type="EMBL" id="OYQ35845.1"/>
    </source>
</evidence>
<gene>
    <name evidence="1" type="ORF">CHU95_06130</name>
</gene>
<name>A0A255Z4N2_9PROT</name>
<dbReference type="AlphaFoldDB" id="A0A255Z4N2"/>
<evidence type="ECO:0000313" key="2">
    <source>
        <dbReference type="Proteomes" id="UP000216998"/>
    </source>
</evidence>
<keyword evidence="2" id="KW-1185">Reference proteome</keyword>
<reference evidence="1 2" key="1">
    <citation type="submission" date="2017-07" db="EMBL/GenBank/DDBJ databases">
        <title>Niveispirillum cyanobacteriorum sp. nov., isolated from cyanobacterial aggregates in a eutrophic lake.</title>
        <authorList>
            <person name="Cai H."/>
        </authorList>
    </citation>
    <scope>NUCLEOTIDE SEQUENCE [LARGE SCALE GENOMIC DNA]</scope>
    <source>
        <strain evidence="2">TH1-14</strain>
    </source>
</reference>
<comment type="caution">
    <text evidence="1">The sequence shown here is derived from an EMBL/GenBank/DDBJ whole genome shotgun (WGS) entry which is preliminary data.</text>
</comment>
<sequence>MAPHGWVCGIGEKQKDINPPEITDGRRVGADHGVYDHIGLNPFPAFVGHGSHALPDLALPERGRHLGTGCIDTGNILP</sequence>
<dbReference type="EMBL" id="NOXU01000024">
    <property type="protein sequence ID" value="OYQ35845.1"/>
    <property type="molecule type" value="Genomic_DNA"/>
</dbReference>
<accession>A0A255Z4N2</accession>
<protein>
    <submittedName>
        <fullName evidence="1">Uncharacterized protein</fullName>
    </submittedName>
</protein>
<organism evidence="1 2">
    <name type="scientific">Niveispirillum lacus</name>
    <dbReference type="NCBI Taxonomy" id="1981099"/>
    <lineage>
        <taxon>Bacteria</taxon>
        <taxon>Pseudomonadati</taxon>
        <taxon>Pseudomonadota</taxon>
        <taxon>Alphaproteobacteria</taxon>
        <taxon>Rhodospirillales</taxon>
        <taxon>Azospirillaceae</taxon>
        <taxon>Niveispirillum</taxon>
    </lineage>
</organism>
<dbReference type="Proteomes" id="UP000216998">
    <property type="component" value="Unassembled WGS sequence"/>
</dbReference>